<keyword evidence="4" id="KW-1185">Reference proteome</keyword>
<gene>
    <name evidence="3" type="ORF">HannXRQ_Chr14g0441731</name>
</gene>
<dbReference type="EMBL" id="CM007903">
    <property type="protein sequence ID" value="OTF98083.1"/>
    <property type="molecule type" value="Genomic_DNA"/>
</dbReference>
<dbReference type="InParanoid" id="A0A251SH76"/>
<feature type="region of interest" description="Disordered" evidence="1">
    <location>
        <begin position="1"/>
        <end position="27"/>
    </location>
</feature>
<accession>A0A251SH76</accession>
<evidence type="ECO:0008006" key="5">
    <source>
        <dbReference type="Google" id="ProtNLM"/>
    </source>
</evidence>
<evidence type="ECO:0000313" key="3">
    <source>
        <dbReference type="EMBL" id="OTF98083.1"/>
    </source>
</evidence>
<keyword evidence="2" id="KW-0472">Membrane</keyword>
<evidence type="ECO:0000256" key="1">
    <source>
        <dbReference type="SAM" id="MobiDB-lite"/>
    </source>
</evidence>
<sequence length="207" mass="22968">MNNNLSPQSPFTTTDHTFSPPPSPSGDEITEQTWYGNIQYLLNISAIGTITCLLIFLFVKLRSDHRRMPGPTAIVSKLLAVWHATGREIARHCGADAAQFLLIEGVRGFPAGNDGRLMDTVLLIMRICVDLFLVAMTLFFSVRGDSTKLQAILTVAVLVVYKLLPCENDGFQPALLQSIQSVENVVDGPVDYEVLSEPKFEWDTYYS</sequence>
<keyword evidence="2" id="KW-1133">Transmembrane helix</keyword>
<feature type="transmembrane region" description="Helical" evidence="2">
    <location>
        <begin position="123"/>
        <end position="142"/>
    </location>
</feature>
<evidence type="ECO:0000313" key="4">
    <source>
        <dbReference type="Proteomes" id="UP000215914"/>
    </source>
</evidence>
<feature type="transmembrane region" description="Helical" evidence="2">
    <location>
        <begin position="40"/>
        <end position="59"/>
    </location>
</feature>
<reference evidence="4" key="1">
    <citation type="journal article" date="2017" name="Nature">
        <title>The sunflower genome provides insights into oil metabolism, flowering and Asterid evolution.</title>
        <authorList>
            <person name="Badouin H."/>
            <person name="Gouzy J."/>
            <person name="Grassa C.J."/>
            <person name="Murat F."/>
            <person name="Staton S.E."/>
            <person name="Cottret L."/>
            <person name="Lelandais-Briere C."/>
            <person name="Owens G.L."/>
            <person name="Carrere S."/>
            <person name="Mayjonade B."/>
            <person name="Legrand L."/>
            <person name="Gill N."/>
            <person name="Kane N.C."/>
            <person name="Bowers J.E."/>
            <person name="Hubner S."/>
            <person name="Bellec A."/>
            <person name="Berard A."/>
            <person name="Berges H."/>
            <person name="Blanchet N."/>
            <person name="Boniface M.C."/>
            <person name="Brunel D."/>
            <person name="Catrice O."/>
            <person name="Chaidir N."/>
            <person name="Claudel C."/>
            <person name="Donnadieu C."/>
            <person name="Faraut T."/>
            <person name="Fievet G."/>
            <person name="Helmstetter N."/>
            <person name="King M."/>
            <person name="Knapp S.J."/>
            <person name="Lai Z."/>
            <person name="Le Paslier M.C."/>
            <person name="Lippi Y."/>
            <person name="Lorenzon L."/>
            <person name="Mandel J.R."/>
            <person name="Marage G."/>
            <person name="Marchand G."/>
            <person name="Marquand E."/>
            <person name="Bret-Mestries E."/>
            <person name="Morien E."/>
            <person name="Nambeesan S."/>
            <person name="Nguyen T."/>
            <person name="Pegot-Espagnet P."/>
            <person name="Pouilly N."/>
            <person name="Raftis F."/>
            <person name="Sallet E."/>
            <person name="Schiex T."/>
            <person name="Thomas J."/>
            <person name="Vandecasteele C."/>
            <person name="Vares D."/>
            <person name="Vear F."/>
            <person name="Vautrin S."/>
            <person name="Crespi M."/>
            <person name="Mangin B."/>
            <person name="Burke J.M."/>
            <person name="Salse J."/>
            <person name="Munos S."/>
            <person name="Vincourt P."/>
            <person name="Rieseberg L.H."/>
            <person name="Langlade N.B."/>
        </authorList>
    </citation>
    <scope>NUCLEOTIDE SEQUENCE [LARGE SCALE GENOMIC DNA]</scope>
    <source>
        <strain evidence="4">cv. SF193</strain>
    </source>
</reference>
<dbReference type="AlphaFoldDB" id="A0A251SH76"/>
<name>A0A251SH76_HELAN</name>
<organism evidence="3 4">
    <name type="scientific">Helianthus annuus</name>
    <name type="common">Common sunflower</name>
    <dbReference type="NCBI Taxonomy" id="4232"/>
    <lineage>
        <taxon>Eukaryota</taxon>
        <taxon>Viridiplantae</taxon>
        <taxon>Streptophyta</taxon>
        <taxon>Embryophyta</taxon>
        <taxon>Tracheophyta</taxon>
        <taxon>Spermatophyta</taxon>
        <taxon>Magnoliopsida</taxon>
        <taxon>eudicotyledons</taxon>
        <taxon>Gunneridae</taxon>
        <taxon>Pentapetalae</taxon>
        <taxon>asterids</taxon>
        <taxon>campanulids</taxon>
        <taxon>Asterales</taxon>
        <taxon>Asteraceae</taxon>
        <taxon>Asteroideae</taxon>
        <taxon>Heliantheae alliance</taxon>
        <taxon>Heliantheae</taxon>
        <taxon>Helianthus</taxon>
    </lineage>
</organism>
<keyword evidence="2" id="KW-0812">Transmembrane</keyword>
<dbReference type="Proteomes" id="UP000215914">
    <property type="component" value="Chromosome 14"/>
</dbReference>
<dbReference type="STRING" id="4232.A0A251SH76"/>
<proteinExistence type="predicted"/>
<evidence type="ECO:0000256" key="2">
    <source>
        <dbReference type="SAM" id="Phobius"/>
    </source>
</evidence>
<feature type="compositionally biased region" description="Polar residues" evidence="1">
    <location>
        <begin position="1"/>
        <end position="17"/>
    </location>
</feature>
<protein>
    <recommendedName>
        <fullName evidence="5">CSC1/OSCA1-like N-terminal transmembrane domain-containing protein</fullName>
    </recommendedName>
</protein>